<feature type="compositionally biased region" description="Acidic residues" evidence="1">
    <location>
        <begin position="497"/>
        <end position="509"/>
    </location>
</feature>
<evidence type="ECO:0000313" key="2">
    <source>
        <dbReference type="EMBL" id="PON38999.1"/>
    </source>
</evidence>
<gene>
    <name evidence="2" type="ORF">PanWU01x14_308150</name>
</gene>
<proteinExistence type="predicted"/>
<sequence>MESERERPHLTTTSSSSSGTSELFICFTSRLSSSSMKISSKSILSPGRAAREPTSQISLSSSLSRRLRTSGSLKGSGAGQASPMFPTGGKKRGCAAFENPEPSSPKVTCIGQVRVKTKKQGKKMRNRASKRREASFRKEQTLQEVSTHQSNFQLQQQQQGTDQALPHRNQKWVHLPLTICEALRTFGAEFNCFLPCRSSCMSSSTSHDDHRESGNGYKVEKGGARSENINGSSSCGAAFARWLMAVQDGDHGKGREIELVVGDEEERVVEKRSCSQRRQVFEGIEFKDEPKEEEEQEEEDEEKGRVSTCIPPKNALLLMRCRSDPVKMAALANRFLESPAPKDEEGGDEEVVEEEEREQEEEKSEQEREVKVEVVDSELVINCDEVCEKFVCSDDTNGYHEIPDEQTDLVTGLQEDEDELDLEAVENGERRAESDLVAPDETEEEPERVCEEKERKTEPENLEGVTDSDGILSQTLVDPEEKIEDEENGVKLLEPNLGEEQDTVLEDEEAKQKERTSVSMSVSSLASVQSEQELSGEERAEHEMRVTETATEEEEEEEEEGGEETPETATPSESEPENLTTHVQKPGPDSRGSSNPGLPDCLLLMMCEPKLSMEVSKETWVCSTDFIRWLPERRPNPKKLPGLGPVEEHKKRPGVAVNGPNNNSADRPPLQPPRSSCSFPVTAAAAAPQSMATMIEQKLVGSKPYEPFVLTRCKSEPMRSAAKLAPDACFWKNRKLEPHRPAATLRVGAAGVGFCAR</sequence>
<dbReference type="EMBL" id="JXTB01000478">
    <property type="protein sequence ID" value="PON38999.1"/>
    <property type="molecule type" value="Genomic_DNA"/>
</dbReference>
<feature type="compositionally biased region" description="Low complexity" evidence="1">
    <location>
        <begin position="58"/>
        <end position="75"/>
    </location>
</feature>
<reference evidence="3" key="1">
    <citation type="submission" date="2016-06" db="EMBL/GenBank/DDBJ databases">
        <title>Parallel loss of symbiosis genes in relatives of nitrogen-fixing non-legume Parasponia.</title>
        <authorList>
            <person name="Van Velzen R."/>
            <person name="Holmer R."/>
            <person name="Bu F."/>
            <person name="Rutten L."/>
            <person name="Van Zeijl A."/>
            <person name="Liu W."/>
            <person name="Santuari L."/>
            <person name="Cao Q."/>
            <person name="Sharma T."/>
            <person name="Shen D."/>
            <person name="Roswanjaya Y."/>
            <person name="Wardhani T."/>
            <person name="Kalhor M.S."/>
            <person name="Jansen J."/>
            <person name="Van den Hoogen J."/>
            <person name="Gungor B."/>
            <person name="Hartog M."/>
            <person name="Hontelez J."/>
            <person name="Verver J."/>
            <person name="Yang W.-C."/>
            <person name="Schijlen E."/>
            <person name="Repin R."/>
            <person name="Schilthuizen M."/>
            <person name="Schranz E."/>
            <person name="Heidstra R."/>
            <person name="Miyata K."/>
            <person name="Fedorova E."/>
            <person name="Kohlen W."/>
            <person name="Bisseling T."/>
            <person name="Smit S."/>
            <person name="Geurts R."/>
        </authorList>
    </citation>
    <scope>NUCLEOTIDE SEQUENCE [LARGE SCALE GENOMIC DNA]</scope>
    <source>
        <strain evidence="3">cv. WU1-14</strain>
    </source>
</reference>
<dbReference type="PANTHER" id="PTHR33448">
    <property type="entry name" value="CHLOROPLAST PROTEIN HCF243-RELATED"/>
    <property type="match status" value="1"/>
</dbReference>
<feature type="compositionally biased region" description="Low complexity" evidence="1">
    <location>
        <begin position="11"/>
        <end position="20"/>
    </location>
</feature>
<evidence type="ECO:0000313" key="3">
    <source>
        <dbReference type="Proteomes" id="UP000237105"/>
    </source>
</evidence>
<feature type="compositionally biased region" description="Basic residues" evidence="1">
    <location>
        <begin position="115"/>
        <end position="130"/>
    </location>
</feature>
<dbReference type="Proteomes" id="UP000237105">
    <property type="component" value="Unassembled WGS sequence"/>
</dbReference>
<feature type="region of interest" description="Disordered" evidence="1">
    <location>
        <begin position="32"/>
        <end position="149"/>
    </location>
</feature>
<feature type="compositionally biased region" description="Basic and acidic residues" evidence="1">
    <location>
        <begin position="447"/>
        <end position="459"/>
    </location>
</feature>
<dbReference type="STRING" id="3476.A0A2P5AR25"/>
<dbReference type="OrthoDB" id="1934890at2759"/>
<comment type="caution">
    <text evidence="2">The sequence shown here is derived from an EMBL/GenBank/DDBJ whole genome shotgun (WGS) entry which is preliminary data.</text>
</comment>
<organism evidence="2 3">
    <name type="scientific">Parasponia andersonii</name>
    <name type="common">Sponia andersonii</name>
    <dbReference type="NCBI Taxonomy" id="3476"/>
    <lineage>
        <taxon>Eukaryota</taxon>
        <taxon>Viridiplantae</taxon>
        <taxon>Streptophyta</taxon>
        <taxon>Embryophyta</taxon>
        <taxon>Tracheophyta</taxon>
        <taxon>Spermatophyta</taxon>
        <taxon>Magnoliopsida</taxon>
        <taxon>eudicotyledons</taxon>
        <taxon>Gunneridae</taxon>
        <taxon>Pentapetalae</taxon>
        <taxon>rosids</taxon>
        <taxon>fabids</taxon>
        <taxon>Rosales</taxon>
        <taxon>Cannabaceae</taxon>
        <taxon>Parasponia</taxon>
    </lineage>
</organism>
<feature type="compositionally biased region" description="Low complexity" evidence="1">
    <location>
        <begin position="32"/>
        <end position="45"/>
    </location>
</feature>
<feature type="compositionally biased region" description="Acidic residues" evidence="1">
    <location>
        <begin position="550"/>
        <end position="566"/>
    </location>
</feature>
<dbReference type="PANTHER" id="PTHR33448:SF4">
    <property type="entry name" value="CHLOROPLAST PROTEIN HCF243"/>
    <property type="match status" value="1"/>
</dbReference>
<feature type="region of interest" description="Disordered" evidence="1">
    <location>
        <begin position="632"/>
        <end position="678"/>
    </location>
</feature>
<feature type="compositionally biased region" description="Acidic residues" evidence="1">
    <location>
        <begin position="345"/>
        <end position="364"/>
    </location>
</feature>
<feature type="compositionally biased region" description="Low complexity" evidence="1">
    <location>
        <begin position="517"/>
        <end position="533"/>
    </location>
</feature>
<feature type="compositionally biased region" description="Acidic residues" evidence="1">
    <location>
        <begin position="291"/>
        <end position="301"/>
    </location>
</feature>
<feature type="compositionally biased region" description="Basic and acidic residues" evidence="1">
    <location>
        <begin position="536"/>
        <end position="546"/>
    </location>
</feature>
<feature type="compositionally biased region" description="Basic and acidic residues" evidence="1">
    <location>
        <begin position="206"/>
        <end position="224"/>
    </location>
</feature>
<accession>A0A2P5AR25</accession>
<feature type="compositionally biased region" description="Basic and acidic residues" evidence="1">
    <location>
        <begin position="131"/>
        <end position="141"/>
    </location>
</feature>
<feature type="region of interest" description="Disordered" evidence="1">
    <location>
        <begin position="337"/>
        <end position="370"/>
    </location>
</feature>
<feature type="region of interest" description="Disordered" evidence="1">
    <location>
        <begin position="203"/>
        <end position="225"/>
    </location>
</feature>
<feature type="region of interest" description="Disordered" evidence="1">
    <location>
        <begin position="1"/>
        <end position="20"/>
    </location>
</feature>
<feature type="region of interest" description="Disordered" evidence="1">
    <location>
        <begin position="425"/>
        <end position="596"/>
    </location>
</feature>
<evidence type="ECO:0000256" key="1">
    <source>
        <dbReference type="SAM" id="MobiDB-lite"/>
    </source>
</evidence>
<protein>
    <submittedName>
        <fullName evidence="2">Uncharacterized protein</fullName>
    </submittedName>
</protein>
<name>A0A2P5AR25_PARAD</name>
<keyword evidence="3" id="KW-1185">Reference proteome</keyword>
<feature type="region of interest" description="Disordered" evidence="1">
    <location>
        <begin position="285"/>
        <end position="307"/>
    </location>
</feature>
<dbReference type="AlphaFoldDB" id="A0A2P5AR25"/>